<evidence type="ECO:0000313" key="2">
    <source>
        <dbReference type="Proteomes" id="UP001169862"/>
    </source>
</evidence>
<reference evidence="1" key="1">
    <citation type="submission" date="2023-07" db="EMBL/GenBank/DDBJ databases">
        <title>Genome content predicts the carbon catabolic preferences of heterotrophic bacteria.</title>
        <authorList>
            <person name="Gralka M."/>
        </authorList>
    </citation>
    <scope>NUCLEOTIDE SEQUENCE</scope>
    <source>
        <strain evidence="1">I2M16</strain>
    </source>
</reference>
<dbReference type="Pfam" id="PF15956">
    <property type="entry name" value="DUF4760"/>
    <property type="match status" value="1"/>
</dbReference>
<organism evidence="1 2">
    <name type="scientific">Neptunomonas phycophila</name>
    <dbReference type="NCBI Taxonomy" id="1572645"/>
    <lineage>
        <taxon>Bacteria</taxon>
        <taxon>Pseudomonadati</taxon>
        <taxon>Pseudomonadota</taxon>
        <taxon>Gammaproteobacteria</taxon>
        <taxon>Oceanospirillales</taxon>
        <taxon>Oceanospirillaceae</taxon>
        <taxon>Neptunomonas</taxon>
    </lineage>
</organism>
<sequence length="136" mass="16067">MDKIIEAIINWDFWMLLATATIPLALHNYSRTSTTMNAINELRQKSTIKWQAITGIPKEFDNITPVQRHLIMDYLNEYDHFCTLYNEGLIKKSIVKKTRKTTIKNAFNIHKSFITRWREEYDAEAWINLELCASKI</sequence>
<dbReference type="RefSeq" id="WP_303495874.1">
    <property type="nucleotide sequence ID" value="NZ_CAXHZV010000002.1"/>
</dbReference>
<dbReference type="AlphaFoldDB" id="A0AAW7XGE2"/>
<accession>A0AAW7XGE2</accession>
<dbReference type="InterPro" id="IPR031876">
    <property type="entry name" value="DUF4760"/>
</dbReference>
<comment type="caution">
    <text evidence="1">The sequence shown here is derived from an EMBL/GenBank/DDBJ whole genome shotgun (WGS) entry which is preliminary data.</text>
</comment>
<name>A0AAW7XGE2_9GAMM</name>
<gene>
    <name evidence="1" type="ORF">Q4490_04360</name>
</gene>
<dbReference type="EMBL" id="JAUOPG010000002">
    <property type="protein sequence ID" value="MDO6452791.1"/>
    <property type="molecule type" value="Genomic_DNA"/>
</dbReference>
<evidence type="ECO:0000313" key="1">
    <source>
        <dbReference type="EMBL" id="MDO6452791.1"/>
    </source>
</evidence>
<dbReference type="Proteomes" id="UP001169862">
    <property type="component" value="Unassembled WGS sequence"/>
</dbReference>
<protein>
    <submittedName>
        <fullName evidence="1">Uncharacterized protein</fullName>
    </submittedName>
</protein>
<proteinExistence type="predicted"/>